<evidence type="ECO:0008006" key="3">
    <source>
        <dbReference type="Google" id="ProtNLM"/>
    </source>
</evidence>
<dbReference type="EMBL" id="ANAH02000066">
    <property type="protein sequence ID" value="EPX56300.1"/>
    <property type="molecule type" value="Genomic_DNA"/>
</dbReference>
<keyword evidence="2" id="KW-1185">Reference proteome</keyword>
<dbReference type="SMART" id="SM01236">
    <property type="entry name" value="Haem_oxygenase_2"/>
    <property type="match status" value="1"/>
</dbReference>
<dbReference type="SUPFAM" id="SSF48613">
    <property type="entry name" value="Heme oxygenase-like"/>
    <property type="match status" value="1"/>
</dbReference>
<dbReference type="InterPro" id="IPR016084">
    <property type="entry name" value="Haem_Oase-like_multi-hlx"/>
</dbReference>
<dbReference type="Pfam" id="PF14518">
    <property type="entry name" value="Haem_oxygenas_2"/>
    <property type="match status" value="1"/>
</dbReference>
<accession>S9NVT1</accession>
<evidence type="ECO:0000313" key="2">
    <source>
        <dbReference type="Proteomes" id="UP000011682"/>
    </source>
</evidence>
<proteinExistence type="predicted"/>
<dbReference type="eggNOG" id="COG5424">
    <property type="taxonomic scope" value="Bacteria"/>
</dbReference>
<dbReference type="RefSeq" id="WP_002625284.1">
    <property type="nucleotide sequence ID" value="NZ_ANAH02000066.1"/>
</dbReference>
<sequence length="299" mass="34143">MQIESRIDALEGLSLQQRLHRHYTSLLAEPECFLETPSLSSMREIHELEDAWLRHLDARSVGFELPSSSARFKDWYFSHVQRHSAATASFTSYLAEQASLSEMAMFFIVEEKVDSKFDDLMALAQLGTSGKVKLTIGDNYWDEMGHGNPRFVHTTMFNTSVTWMREQLQAKGITPSDIEFPEIFTNANQLLMYGLSRRHAPRLIGALGVLEQTASQRFQAMVDGCVRLGVPKDVIAYQSLHVGVDHDHGSQWFDHVLLPLTQRSPLLMEEICRGVLTRCDVATRYYREVEARLVSGRYR</sequence>
<reference evidence="1" key="1">
    <citation type="submission" date="2013-05" db="EMBL/GenBank/DDBJ databases">
        <title>Genome assembly of Cystobacter fuscus DSM 2262.</title>
        <authorList>
            <person name="Sharma G."/>
            <person name="Khatri I."/>
            <person name="Kaur C."/>
            <person name="Mayilraj S."/>
            <person name="Subramanian S."/>
        </authorList>
    </citation>
    <scope>NUCLEOTIDE SEQUENCE [LARGE SCALE GENOMIC DNA]</scope>
    <source>
        <strain evidence="1">DSM 2262</strain>
    </source>
</reference>
<dbReference type="AlphaFoldDB" id="S9NVT1"/>
<protein>
    <recommendedName>
        <fullName evidence="3">Iron-containing redox enzyme family protein</fullName>
    </recommendedName>
</protein>
<gene>
    <name evidence="1" type="ORF">D187_007642</name>
</gene>
<organism evidence="1 2">
    <name type="scientific">Cystobacter fuscus (strain ATCC 25194 / DSM 2262 / NBRC 100088 / M29)</name>
    <dbReference type="NCBI Taxonomy" id="1242864"/>
    <lineage>
        <taxon>Bacteria</taxon>
        <taxon>Pseudomonadati</taxon>
        <taxon>Myxococcota</taxon>
        <taxon>Myxococcia</taxon>
        <taxon>Myxococcales</taxon>
        <taxon>Cystobacterineae</taxon>
        <taxon>Archangiaceae</taxon>
        <taxon>Cystobacter</taxon>
    </lineage>
</organism>
<dbReference type="Gene3D" id="1.20.910.10">
    <property type="entry name" value="Heme oxygenase-like"/>
    <property type="match status" value="1"/>
</dbReference>
<name>S9NVT1_CYSF2</name>
<dbReference type="Proteomes" id="UP000011682">
    <property type="component" value="Unassembled WGS sequence"/>
</dbReference>
<dbReference type="OrthoDB" id="277294at2"/>
<comment type="caution">
    <text evidence="1">The sequence shown here is derived from an EMBL/GenBank/DDBJ whole genome shotgun (WGS) entry which is preliminary data.</text>
</comment>
<evidence type="ECO:0000313" key="1">
    <source>
        <dbReference type="EMBL" id="EPX56300.1"/>
    </source>
</evidence>